<reference evidence="8 9" key="1">
    <citation type="submission" date="2009-02" db="EMBL/GenBank/DDBJ databases">
        <title>Vibrio splendidus str. LGP32 complete genome.</title>
        <authorList>
            <person name="Mazel D."/>
            <person name="Le Roux F."/>
        </authorList>
    </citation>
    <scope>NUCLEOTIDE SEQUENCE [LARGE SCALE GENOMIC DNA]</scope>
    <source>
        <strain evidence="8 9">LGP32</strain>
    </source>
</reference>
<dbReference type="GO" id="GO:0015036">
    <property type="term" value="F:disulfide oxidoreductase activity"/>
    <property type="evidence" value="ECO:0007669"/>
    <property type="project" value="InterPro"/>
</dbReference>
<dbReference type="InterPro" id="IPR050553">
    <property type="entry name" value="Thioredoxin_ResA/DsbE_sf"/>
</dbReference>
<dbReference type="eggNOG" id="COG0526">
    <property type="taxonomic scope" value="Bacteria"/>
</dbReference>
<keyword evidence="3" id="KW-0201">Cytochrome c-type biogenesis</keyword>
<evidence type="ECO:0000259" key="7">
    <source>
        <dbReference type="PROSITE" id="PS51352"/>
    </source>
</evidence>
<dbReference type="InterPro" id="IPR004799">
    <property type="entry name" value="Periplasmic_diS_OxRdtase_DsbE"/>
</dbReference>
<feature type="domain" description="Thioredoxin" evidence="7">
    <location>
        <begin position="37"/>
        <end position="189"/>
    </location>
</feature>
<dbReference type="EMBL" id="FM954972">
    <property type="protein sequence ID" value="CAV19110.1"/>
    <property type="molecule type" value="Genomic_DNA"/>
</dbReference>
<evidence type="ECO:0000256" key="6">
    <source>
        <dbReference type="SAM" id="SignalP"/>
    </source>
</evidence>
<dbReference type="PANTHER" id="PTHR42852">
    <property type="entry name" value="THIOL:DISULFIDE INTERCHANGE PROTEIN DSBE"/>
    <property type="match status" value="1"/>
</dbReference>
<dbReference type="HOGENOM" id="CLU_042529_19_1_6"/>
<dbReference type="Gene3D" id="3.40.30.10">
    <property type="entry name" value="Glutaredoxin"/>
    <property type="match status" value="1"/>
</dbReference>
<dbReference type="AlphaFoldDB" id="B7VGR0"/>
<keyword evidence="4" id="KW-1015">Disulfide bond</keyword>
<keyword evidence="5" id="KW-0676">Redox-active center</keyword>
<comment type="subcellular location">
    <subcellularLocation>
        <location evidence="1">Cell inner membrane</location>
        <topology evidence="1">Single-pass membrane protein</topology>
        <orientation evidence="1">Periplasmic side</orientation>
    </subcellularLocation>
</comment>
<feature type="chain" id="PRO_5002864989" evidence="6">
    <location>
        <begin position="27"/>
        <end position="193"/>
    </location>
</feature>
<organism evidence="8 9">
    <name type="scientific">Vibrio atlanticus (strain LGP32)</name>
    <name type="common">Vibrio splendidus (strain Mel32)</name>
    <dbReference type="NCBI Taxonomy" id="575788"/>
    <lineage>
        <taxon>Bacteria</taxon>
        <taxon>Pseudomonadati</taxon>
        <taxon>Pseudomonadota</taxon>
        <taxon>Gammaproteobacteria</taxon>
        <taxon>Vibrionales</taxon>
        <taxon>Vibrionaceae</taxon>
        <taxon>Vibrio</taxon>
    </lineage>
</organism>
<feature type="signal peptide" evidence="6">
    <location>
        <begin position="1"/>
        <end position="26"/>
    </location>
</feature>
<gene>
    <name evidence="8" type="ordered locus">VS_1927</name>
</gene>
<keyword evidence="6" id="KW-0732">Signal</keyword>
<accession>B7VGR0</accession>
<evidence type="ECO:0000256" key="3">
    <source>
        <dbReference type="ARBA" id="ARBA00022748"/>
    </source>
</evidence>
<dbReference type="KEGG" id="vsp:VS_1927"/>
<name>B7VGR0_VIBA3</name>
<proteinExistence type="inferred from homology"/>
<dbReference type="NCBIfam" id="TIGR00385">
    <property type="entry name" value="dsbE"/>
    <property type="match status" value="1"/>
</dbReference>
<evidence type="ECO:0000256" key="5">
    <source>
        <dbReference type="ARBA" id="ARBA00023284"/>
    </source>
</evidence>
<dbReference type="InterPro" id="IPR013740">
    <property type="entry name" value="Redoxin"/>
</dbReference>
<dbReference type="PATRIC" id="fig|575788.5.peg.3214"/>
<evidence type="ECO:0000256" key="1">
    <source>
        <dbReference type="ARBA" id="ARBA00004383"/>
    </source>
</evidence>
<dbReference type="STRING" id="575788.VS_1927"/>
<evidence type="ECO:0000313" key="9">
    <source>
        <dbReference type="Proteomes" id="UP000009100"/>
    </source>
</evidence>
<dbReference type="GO" id="GO:0017004">
    <property type="term" value="P:cytochrome complex assembly"/>
    <property type="evidence" value="ECO:0007669"/>
    <property type="project" value="UniProtKB-KW"/>
</dbReference>
<sequence>MHTSVRNKLIALFSVAVALVVAFSYALDNKQQTTSVSDQKRAFPEFTAEKLVTDESFDSEALSSEILSSETAKLTDITQHPYQLVNVWASWCGICKTEHAFLLELQKKGIPIVGLNYRDNPGAALNVLSNDGNPYATVISDPQGKLALELGVIGTPETYLVDAEGQIVKKLLGVINESVWRKELAHYFKGKNG</sequence>
<dbReference type="InterPro" id="IPR036249">
    <property type="entry name" value="Thioredoxin-like_sf"/>
</dbReference>
<dbReference type="Pfam" id="PF08534">
    <property type="entry name" value="Redoxin"/>
    <property type="match status" value="1"/>
</dbReference>
<dbReference type="GO" id="GO:0030288">
    <property type="term" value="C:outer membrane-bounded periplasmic space"/>
    <property type="evidence" value="ECO:0007669"/>
    <property type="project" value="InterPro"/>
</dbReference>
<dbReference type="SUPFAM" id="SSF52833">
    <property type="entry name" value="Thioredoxin-like"/>
    <property type="match status" value="1"/>
</dbReference>
<dbReference type="Proteomes" id="UP000009100">
    <property type="component" value="Chromosome 1"/>
</dbReference>
<evidence type="ECO:0000256" key="2">
    <source>
        <dbReference type="ARBA" id="ARBA00007758"/>
    </source>
</evidence>
<dbReference type="PROSITE" id="PS51352">
    <property type="entry name" value="THIOREDOXIN_2"/>
    <property type="match status" value="1"/>
</dbReference>
<protein>
    <submittedName>
        <fullName evidence="8">Thiol:disulfide interchange protein DsbE</fullName>
    </submittedName>
</protein>
<evidence type="ECO:0000313" key="8">
    <source>
        <dbReference type="EMBL" id="CAV19110.1"/>
    </source>
</evidence>
<dbReference type="PANTHER" id="PTHR42852:SF6">
    <property type="entry name" value="THIOL:DISULFIDE INTERCHANGE PROTEIN DSBE"/>
    <property type="match status" value="1"/>
</dbReference>
<evidence type="ECO:0000256" key="4">
    <source>
        <dbReference type="ARBA" id="ARBA00023157"/>
    </source>
</evidence>
<comment type="similarity">
    <text evidence="2">Belongs to the thioredoxin family. DsbE subfamily.</text>
</comment>
<dbReference type="InterPro" id="IPR013766">
    <property type="entry name" value="Thioredoxin_domain"/>
</dbReference>
<dbReference type="GO" id="GO:0005886">
    <property type="term" value="C:plasma membrane"/>
    <property type="evidence" value="ECO:0007669"/>
    <property type="project" value="UniProtKB-SubCell"/>
</dbReference>